<feature type="domain" description="ABC transporter" evidence="6">
    <location>
        <begin position="291"/>
        <end position="534"/>
    </location>
</feature>
<dbReference type="NCBIfam" id="NF008453">
    <property type="entry name" value="PRK11308.1"/>
    <property type="match status" value="2"/>
</dbReference>
<keyword evidence="2" id="KW-0813">Transport</keyword>
<dbReference type="EMBL" id="QGUI01000240">
    <property type="protein sequence ID" value="PZM98545.1"/>
    <property type="molecule type" value="Genomic_DNA"/>
</dbReference>
<comment type="caution">
    <text evidence="7">The sequence shown here is derived from an EMBL/GenBank/DDBJ whole genome shotgun (WGS) entry which is preliminary data.</text>
</comment>
<dbReference type="SMART" id="SM00382">
    <property type="entry name" value="AAA"/>
    <property type="match status" value="2"/>
</dbReference>
<dbReference type="InterPro" id="IPR013563">
    <property type="entry name" value="Oligopep_ABC_C"/>
</dbReference>
<dbReference type="InterPro" id="IPR027417">
    <property type="entry name" value="P-loop_NTPase"/>
</dbReference>
<organism evidence="7">
    <name type="scientific">Thermocrispum agreste</name>
    <dbReference type="NCBI Taxonomy" id="37925"/>
    <lineage>
        <taxon>Bacteria</taxon>
        <taxon>Bacillati</taxon>
        <taxon>Actinomycetota</taxon>
        <taxon>Actinomycetes</taxon>
        <taxon>Pseudonocardiales</taxon>
        <taxon>Pseudonocardiaceae</taxon>
        <taxon>Thermocrispum</taxon>
    </lineage>
</organism>
<dbReference type="GO" id="GO:0016887">
    <property type="term" value="F:ATP hydrolysis activity"/>
    <property type="evidence" value="ECO:0007669"/>
    <property type="project" value="InterPro"/>
</dbReference>
<dbReference type="InterPro" id="IPR050319">
    <property type="entry name" value="ABC_transp_ATP-bind"/>
</dbReference>
<keyword evidence="3" id="KW-0547">Nucleotide-binding</keyword>
<dbReference type="PANTHER" id="PTHR43776:SF7">
    <property type="entry name" value="D,D-DIPEPTIDE TRANSPORT ATP-BINDING PROTEIN DDPF-RELATED"/>
    <property type="match status" value="1"/>
</dbReference>
<dbReference type="InterPro" id="IPR003439">
    <property type="entry name" value="ABC_transporter-like_ATP-bd"/>
</dbReference>
<name>A0A2W4JL51_9PSEU</name>
<feature type="domain" description="ABC transporter" evidence="6">
    <location>
        <begin position="6"/>
        <end position="257"/>
    </location>
</feature>
<dbReference type="InterPro" id="IPR003593">
    <property type="entry name" value="AAA+_ATPase"/>
</dbReference>
<dbReference type="PANTHER" id="PTHR43776">
    <property type="entry name" value="TRANSPORT ATP-BINDING PROTEIN"/>
    <property type="match status" value="1"/>
</dbReference>
<dbReference type="GO" id="GO:0015833">
    <property type="term" value="P:peptide transport"/>
    <property type="evidence" value="ECO:0007669"/>
    <property type="project" value="InterPro"/>
</dbReference>
<dbReference type="NCBIfam" id="NF007739">
    <property type="entry name" value="PRK10419.1"/>
    <property type="match status" value="2"/>
</dbReference>
<accession>A0A2W4JL51</accession>
<evidence type="ECO:0000256" key="4">
    <source>
        <dbReference type="ARBA" id="ARBA00022840"/>
    </source>
</evidence>
<dbReference type="CDD" id="cd03257">
    <property type="entry name" value="ABC_NikE_OppD_transporters"/>
    <property type="match status" value="2"/>
</dbReference>
<dbReference type="Gene3D" id="3.40.50.300">
    <property type="entry name" value="P-loop containing nucleotide triphosphate hydrolases"/>
    <property type="match status" value="2"/>
</dbReference>
<feature type="region of interest" description="Disordered" evidence="5">
    <location>
        <begin position="534"/>
        <end position="560"/>
    </location>
</feature>
<evidence type="ECO:0000256" key="1">
    <source>
        <dbReference type="ARBA" id="ARBA00005417"/>
    </source>
</evidence>
<dbReference type="Pfam" id="PF00005">
    <property type="entry name" value="ABC_tran"/>
    <property type="match status" value="2"/>
</dbReference>
<proteinExistence type="inferred from homology"/>
<dbReference type="InterPro" id="IPR017871">
    <property type="entry name" value="ABC_transporter-like_CS"/>
</dbReference>
<evidence type="ECO:0000256" key="5">
    <source>
        <dbReference type="SAM" id="MobiDB-lite"/>
    </source>
</evidence>
<gene>
    <name evidence="7" type="ORF">DIU77_07685</name>
</gene>
<dbReference type="PROSITE" id="PS50893">
    <property type="entry name" value="ABC_TRANSPORTER_2"/>
    <property type="match status" value="2"/>
</dbReference>
<comment type="similarity">
    <text evidence="1">Belongs to the ABC transporter superfamily.</text>
</comment>
<keyword evidence="4 7" id="KW-0067">ATP-binding</keyword>
<evidence type="ECO:0000259" key="6">
    <source>
        <dbReference type="PROSITE" id="PS50893"/>
    </source>
</evidence>
<evidence type="ECO:0000256" key="3">
    <source>
        <dbReference type="ARBA" id="ARBA00022741"/>
    </source>
</evidence>
<dbReference type="GO" id="GO:0055085">
    <property type="term" value="P:transmembrane transport"/>
    <property type="evidence" value="ECO:0007669"/>
    <property type="project" value="UniProtKB-ARBA"/>
</dbReference>
<sequence>MTEPLLAVSELTVRYRRGRSWDTALDSVSLEIPRGEVTAVIGESGSGKSTLAHSVVRLLPGNAVVDSGRIELAGEPLPAKSEREFRRVRGRRIGFVPQDPIASLNPTKTIGAQLRECFTLAGSALPPAAVTGRLRQDLRDVGFADPDDVMRRYPHELSGGMRQRVLVTMAFSKRPELVIADEPTSALDVLVGREVLAAIQRVREKHSATVVLITHDLVLARRHASHVVVLQRGRVVEAGPAERVFTEPHHPYTASLLRSSARLERGRVLSIAETVRPRQVPEQDRHADPVIELTGVSKRFGPARHGTQAVDDVSLSVREGSTFALVGGSGSGKTTTSRIILGLERPDRGTVRVLGQDVPALSRKRLRELRRHMQVVYQSPFASLNPRMRLADIIAEPLVAYRIGRRADRRDRVLQLLDLVHLPASYAERRPGELSGGQRQRVAIARALALNPRLLVLDEPVSALDATIQAQIMALLGEIQTALDLTYFLITHDLAVVAEVAQHVAVMRAGRLVEQGAAADVLRNPAHDYTPGLLAARRSRPPPGAGAAGGPPRTAWRSARRTPTTLLSKPAPGAALAQIMEVVTVHAHLMSPPSRP</sequence>
<dbReference type="AlphaFoldDB" id="A0A2W4JL51"/>
<dbReference type="GO" id="GO:0005524">
    <property type="term" value="F:ATP binding"/>
    <property type="evidence" value="ECO:0007669"/>
    <property type="project" value="UniProtKB-KW"/>
</dbReference>
<evidence type="ECO:0000256" key="2">
    <source>
        <dbReference type="ARBA" id="ARBA00022448"/>
    </source>
</evidence>
<dbReference type="SUPFAM" id="SSF52540">
    <property type="entry name" value="P-loop containing nucleoside triphosphate hydrolases"/>
    <property type="match status" value="2"/>
</dbReference>
<dbReference type="PROSITE" id="PS00211">
    <property type="entry name" value="ABC_TRANSPORTER_1"/>
    <property type="match status" value="1"/>
</dbReference>
<protein>
    <submittedName>
        <fullName evidence="7">ABC transporter ATP-binding protein</fullName>
    </submittedName>
</protein>
<dbReference type="STRING" id="1111738.GCA_000427905_02845"/>
<evidence type="ECO:0000313" key="7">
    <source>
        <dbReference type="EMBL" id="PZM98545.1"/>
    </source>
</evidence>
<reference evidence="7" key="1">
    <citation type="submission" date="2018-05" db="EMBL/GenBank/DDBJ databases">
        <authorList>
            <person name="Lanie J.A."/>
            <person name="Ng W.-L."/>
            <person name="Kazmierczak K.M."/>
            <person name="Andrzejewski T.M."/>
            <person name="Davidsen T.M."/>
            <person name="Wayne K.J."/>
            <person name="Tettelin H."/>
            <person name="Glass J.I."/>
            <person name="Rusch D."/>
            <person name="Podicherti R."/>
            <person name="Tsui H.-C.T."/>
            <person name="Winkler M.E."/>
        </authorList>
    </citation>
    <scope>NUCLEOTIDE SEQUENCE</scope>
    <source>
        <strain evidence="7">ZC4RG45</strain>
    </source>
</reference>
<dbReference type="Pfam" id="PF08352">
    <property type="entry name" value="oligo_HPY"/>
    <property type="match status" value="2"/>
</dbReference>